<reference evidence="1 2" key="1">
    <citation type="submission" date="2018-06" db="EMBL/GenBank/DDBJ databases">
        <title>Comparative genomics reveals the genomic features of Rhizophagus irregularis, R. cerebriforme, R. diaphanum and Gigaspora rosea, and their symbiotic lifestyle signature.</title>
        <authorList>
            <person name="Morin E."/>
            <person name="San Clemente H."/>
            <person name="Chen E.C.H."/>
            <person name="De La Providencia I."/>
            <person name="Hainaut M."/>
            <person name="Kuo A."/>
            <person name="Kohler A."/>
            <person name="Murat C."/>
            <person name="Tang N."/>
            <person name="Roy S."/>
            <person name="Loubradou J."/>
            <person name="Henrissat B."/>
            <person name="Grigoriev I.V."/>
            <person name="Corradi N."/>
            <person name="Roux C."/>
            <person name="Martin F.M."/>
        </authorList>
    </citation>
    <scope>NUCLEOTIDE SEQUENCE [LARGE SCALE GENOMIC DNA]</scope>
    <source>
        <strain evidence="1 2">DAOM 227022</strain>
    </source>
</reference>
<proteinExistence type="predicted"/>
<evidence type="ECO:0000313" key="2">
    <source>
        <dbReference type="Proteomes" id="UP000265703"/>
    </source>
</evidence>
<protein>
    <submittedName>
        <fullName evidence="1">Uncharacterized protein</fullName>
    </submittedName>
</protein>
<gene>
    <name evidence="1" type="ORF">C1645_818210</name>
</gene>
<name>A0A397TCY1_9GLOM</name>
<dbReference type="Proteomes" id="UP000265703">
    <property type="component" value="Unassembled WGS sequence"/>
</dbReference>
<dbReference type="EMBL" id="QKYT01000084">
    <property type="protein sequence ID" value="RIA94305.1"/>
    <property type="molecule type" value="Genomic_DNA"/>
</dbReference>
<sequence length="81" mass="9589">MMSQLIHMQSNQANQGKTFYIQAYNNEGMLINKFEKYSMYEENEFYSFLERVEAKGLELITESTDPSFIITSLRNVIPMKY</sequence>
<dbReference type="OrthoDB" id="2447441at2759"/>
<dbReference type="AlphaFoldDB" id="A0A397TCY1"/>
<comment type="caution">
    <text evidence="1">The sequence shown here is derived from an EMBL/GenBank/DDBJ whole genome shotgun (WGS) entry which is preliminary data.</text>
</comment>
<keyword evidence="2" id="KW-1185">Reference proteome</keyword>
<evidence type="ECO:0000313" key="1">
    <source>
        <dbReference type="EMBL" id="RIA94305.1"/>
    </source>
</evidence>
<accession>A0A397TCY1</accession>
<organism evidence="1 2">
    <name type="scientific">Glomus cerebriforme</name>
    <dbReference type="NCBI Taxonomy" id="658196"/>
    <lineage>
        <taxon>Eukaryota</taxon>
        <taxon>Fungi</taxon>
        <taxon>Fungi incertae sedis</taxon>
        <taxon>Mucoromycota</taxon>
        <taxon>Glomeromycotina</taxon>
        <taxon>Glomeromycetes</taxon>
        <taxon>Glomerales</taxon>
        <taxon>Glomeraceae</taxon>
        <taxon>Glomus</taxon>
    </lineage>
</organism>